<organism evidence="1 2">
    <name type="scientific">Allacma fusca</name>
    <dbReference type="NCBI Taxonomy" id="39272"/>
    <lineage>
        <taxon>Eukaryota</taxon>
        <taxon>Metazoa</taxon>
        <taxon>Ecdysozoa</taxon>
        <taxon>Arthropoda</taxon>
        <taxon>Hexapoda</taxon>
        <taxon>Collembola</taxon>
        <taxon>Symphypleona</taxon>
        <taxon>Sminthuridae</taxon>
        <taxon>Allacma</taxon>
    </lineage>
</organism>
<accession>A0A8J2K892</accession>
<proteinExistence type="predicted"/>
<dbReference type="AlphaFoldDB" id="A0A8J2K892"/>
<evidence type="ECO:0000313" key="2">
    <source>
        <dbReference type="Proteomes" id="UP000708208"/>
    </source>
</evidence>
<sequence length="117" mass="13707">MTDRCVDKKNFWGDLLRTRFLNRSTEPLSKLRAVDRGLVPNWRVWNDIVKFLGAGRFDGVWSSLLWNDIFIYLYLWRRRIFLGDFDVENCANITSSSLTHTVKVYSVPEKTSALGLF</sequence>
<protein>
    <submittedName>
        <fullName evidence="1">Uncharacterized protein</fullName>
    </submittedName>
</protein>
<dbReference type="EMBL" id="CAJVCH010208855">
    <property type="protein sequence ID" value="CAG7731259.1"/>
    <property type="molecule type" value="Genomic_DNA"/>
</dbReference>
<dbReference type="Proteomes" id="UP000708208">
    <property type="component" value="Unassembled WGS sequence"/>
</dbReference>
<reference evidence="1" key="1">
    <citation type="submission" date="2021-06" db="EMBL/GenBank/DDBJ databases">
        <authorList>
            <person name="Hodson N. C."/>
            <person name="Mongue J. A."/>
            <person name="Jaron S. K."/>
        </authorList>
    </citation>
    <scope>NUCLEOTIDE SEQUENCE</scope>
</reference>
<comment type="caution">
    <text evidence="1">The sequence shown here is derived from an EMBL/GenBank/DDBJ whole genome shotgun (WGS) entry which is preliminary data.</text>
</comment>
<keyword evidence="2" id="KW-1185">Reference proteome</keyword>
<name>A0A8J2K892_9HEXA</name>
<evidence type="ECO:0000313" key="1">
    <source>
        <dbReference type="EMBL" id="CAG7731259.1"/>
    </source>
</evidence>
<gene>
    <name evidence="1" type="ORF">AFUS01_LOCUS19863</name>
</gene>